<dbReference type="Proteomes" id="UP000694728">
    <property type="component" value="Unplaced"/>
</dbReference>
<dbReference type="GO" id="GO:0016020">
    <property type="term" value="C:membrane"/>
    <property type="evidence" value="ECO:0007669"/>
    <property type="project" value="UniProtKB-SubCell"/>
</dbReference>
<protein>
    <submittedName>
        <fullName evidence="11">Tumor necrosis factor receptor superfamily member 26-like</fullName>
    </submittedName>
</protein>
<evidence type="ECO:0000256" key="6">
    <source>
        <dbReference type="ARBA" id="ARBA00023180"/>
    </source>
</evidence>
<feature type="disulfide bond" evidence="7">
    <location>
        <begin position="243"/>
        <end position="261"/>
    </location>
</feature>
<feature type="region of interest" description="Disordered" evidence="8">
    <location>
        <begin position="363"/>
        <end position="384"/>
    </location>
</feature>
<name>A0A8D1GQ54_PIG</name>
<feature type="domain" description="TNFR-Cys" evidence="10">
    <location>
        <begin position="221"/>
        <end position="261"/>
    </location>
</feature>
<evidence type="ECO:0000256" key="7">
    <source>
        <dbReference type="PROSITE-ProRule" id="PRU00206"/>
    </source>
</evidence>
<reference evidence="11" key="1">
    <citation type="submission" date="2025-08" db="UniProtKB">
        <authorList>
            <consortium name="Ensembl"/>
        </authorList>
    </citation>
    <scope>IDENTIFICATION</scope>
</reference>
<keyword evidence="9" id="KW-1133">Transmembrane helix</keyword>
<evidence type="ECO:0000313" key="11">
    <source>
        <dbReference type="Ensembl" id="ENSSSCP00045006813.1"/>
    </source>
</evidence>
<dbReference type="PANTHER" id="PTHR46330:SF16">
    <property type="entry name" value="TUMOR NECROSIS FACTOR RECEPTOR SUPERFAMILY MEMBER 22"/>
    <property type="match status" value="1"/>
</dbReference>
<gene>
    <name evidence="11" type="primary">LOC100627067</name>
</gene>
<evidence type="ECO:0000256" key="5">
    <source>
        <dbReference type="ARBA" id="ARBA00023170"/>
    </source>
</evidence>
<feature type="disulfide bond" evidence="7">
    <location>
        <begin position="222"/>
        <end position="237"/>
    </location>
</feature>
<dbReference type="AlphaFoldDB" id="A0A8D1GQ54"/>
<keyword evidence="6" id="KW-0325">Glycoprotein</keyword>
<keyword evidence="9" id="KW-0812">Transmembrane</keyword>
<dbReference type="SUPFAM" id="SSF57586">
    <property type="entry name" value="TNF receptor-like"/>
    <property type="match status" value="2"/>
</dbReference>
<comment type="subcellular location">
    <subcellularLocation>
        <location evidence="1">Membrane</location>
    </subcellularLocation>
</comment>
<dbReference type="Pfam" id="PF00020">
    <property type="entry name" value="TNFR_c6"/>
    <property type="match status" value="2"/>
</dbReference>
<evidence type="ECO:0000313" key="12">
    <source>
        <dbReference type="Proteomes" id="UP000694728"/>
    </source>
</evidence>
<dbReference type="Gene3D" id="2.10.50.10">
    <property type="entry name" value="Tumor Necrosis Factor Receptor, subunit A, domain 2"/>
    <property type="match status" value="2"/>
</dbReference>
<keyword evidence="4 7" id="KW-1015">Disulfide bond</keyword>
<comment type="caution">
    <text evidence="7">Lacks conserved residue(s) required for the propagation of feature annotation.</text>
</comment>
<dbReference type="PANTHER" id="PTHR46330">
    <property type="entry name" value="TUMOR NECROSIS FACTOR RECEPTOR SUPERFAMILY MEMBER 10B"/>
    <property type="match status" value="1"/>
</dbReference>
<feature type="region of interest" description="Disordered" evidence="8">
    <location>
        <begin position="131"/>
        <end position="158"/>
    </location>
</feature>
<evidence type="ECO:0000256" key="9">
    <source>
        <dbReference type="SAM" id="Phobius"/>
    </source>
</evidence>
<feature type="repeat" description="TNFR-Cys" evidence="7">
    <location>
        <begin position="221"/>
        <end position="261"/>
    </location>
</feature>
<evidence type="ECO:0000256" key="2">
    <source>
        <dbReference type="ARBA" id="ARBA00022737"/>
    </source>
</evidence>
<evidence type="ECO:0000256" key="4">
    <source>
        <dbReference type="ARBA" id="ARBA00023157"/>
    </source>
</evidence>
<organism evidence="11 12">
    <name type="scientific">Sus scrofa</name>
    <name type="common">Pig</name>
    <dbReference type="NCBI Taxonomy" id="9823"/>
    <lineage>
        <taxon>Eukaryota</taxon>
        <taxon>Metazoa</taxon>
        <taxon>Chordata</taxon>
        <taxon>Craniata</taxon>
        <taxon>Vertebrata</taxon>
        <taxon>Euteleostomi</taxon>
        <taxon>Mammalia</taxon>
        <taxon>Eutheria</taxon>
        <taxon>Laurasiatheria</taxon>
        <taxon>Artiodactyla</taxon>
        <taxon>Suina</taxon>
        <taxon>Suidae</taxon>
        <taxon>Sus</taxon>
    </lineage>
</organism>
<feature type="transmembrane region" description="Helical" evidence="9">
    <location>
        <begin position="315"/>
        <end position="335"/>
    </location>
</feature>
<dbReference type="Ensembl" id="ENSSSCT00045009999.1">
    <property type="protein sequence ID" value="ENSSSCP00045006813.1"/>
    <property type="gene ID" value="ENSSSCG00045006007.1"/>
</dbReference>
<dbReference type="CDD" id="cd15837">
    <property type="entry name" value="TNFRSF26"/>
    <property type="match status" value="1"/>
</dbReference>
<keyword evidence="3 9" id="KW-0472">Membrane</keyword>
<sequence>MEGERREREKTTHQELRSCRCAQWVRDPTSFQEDAGSIPGPAPWMKAQVSVRQVARLRPPALYLPYAACLAINLKKAKRNFSDFQGMATTKALVLPMQTDETSPPRVGETTCPGKPENGFCVNKAAHGAQGAAWRSQEPSQGAPATKPTPRGQGCPSGAEALLLMPVSPSCLKVTVTTSETPRDYSEHEAPSARLSGKGCPAGQYVSQPMAGDPGVVACRPCQPGTFSPYASEETSCLPCALCRKDQEVVTECSPTRDRQCQCKRGHFFCDSTDCEENCFRCQRCEHSAVLRPCNATRDAVCADRPHPQPGDGSTLFIVLGALALLIPGPIVFCCRRRSKSESDGSWRKPEWKERWKRGPGFVTRRLGSERSSGASSSGGPSRV</sequence>
<keyword evidence="2" id="KW-0677">Repeat</keyword>
<evidence type="ECO:0000256" key="3">
    <source>
        <dbReference type="ARBA" id="ARBA00023136"/>
    </source>
</evidence>
<keyword evidence="5" id="KW-0675">Receptor</keyword>
<dbReference type="SMART" id="SM00208">
    <property type="entry name" value="TNFR"/>
    <property type="match status" value="2"/>
</dbReference>
<dbReference type="InterPro" id="IPR052491">
    <property type="entry name" value="TNFRSF10"/>
</dbReference>
<proteinExistence type="predicted"/>
<feature type="domain" description="TNFR-Cys" evidence="10">
    <location>
        <begin position="262"/>
        <end position="302"/>
    </location>
</feature>
<dbReference type="PROSITE" id="PS50050">
    <property type="entry name" value="TNFR_NGFR_2"/>
    <property type="match status" value="2"/>
</dbReference>
<dbReference type="InterPro" id="IPR034062">
    <property type="entry name" value="TNFRSF26_N"/>
</dbReference>
<evidence type="ECO:0000259" key="10">
    <source>
        <dbReference type="PROSITE" id="PS50050"/>
    </source>
</evidence>
<feature type="repeat" description="TNFR-Cys" evidence="7">
    <location>
        <begin position="262"/>
        <end position="302"/>
    </location>
</feature>
<evidence type="ECO:0000256" key="1">
    <source>
        <dbReference type="ARBA" id="ARBA00004370"/>
    </source>
</evidence>
<evidence type="ECO:0000256" key="8">
    <source>
        <dbReference type="SAM" id="MobiDB-lite"/>
    </source>
</evidence>
<feature type="compositionally biased region" description="Low complexity" evidence="8">
    <location>
        <begin position="370"/>
        <end position="384"/>
    </location>
</feature>
<dbReference type="InterPro" id="IPR001368">
    <property type="entry name" value="TNFR/NGFR_Cys_rich_reg"/>
</dbReference>
<accession>A0A8D1GQ54</accession>
<feature type="disulfide bond" evidence="7">
    <location>
        <begin position="240"/>
        <end position="253"/>
    </location>
</feature>